<dbReference type="STRING" id="135208.A0A4Z0A0Y4"/>
<gene>
    <name evidence="4" type="ORF">EWM64_g4560</name>
</gene>
<feature type="compositionally biased region" description="Low complexity" evidence="1">
    <location>
        <begin position="260"/>
        <end position="280"/>
    </location>
</feature>
<dbReference type="InterPro" id="IPR039467">
    <property type="entry name" value="TFIIIB_B''_Myb"/>
</dbReference>
<dbReference type="PROSITE" id="PS51293">
    <property type="entry name" value="SANT"/>
    <property type="match status" value="1"/>
</dbReference>
<dbReference type="PANTHER" id="PTHR22929">
    <property type="entry name" value="RNA POLYMERASE III TRANSCRIPTION INITIATION FACTOR B"/>
    <property type="match status" value="1"/>
</dbReference>
<dbReference type="CDD" id="cd00167">
    <property type="entry name" value="SANT"/>
    <property type="match status" value="1"/>
</dbReference>
<feature type="compositionally biased region" description="Polar residues" evidence="1">
    <location>
        <begin position="451"/>
        <end position="464"/>
    </location>
</feature>
<dbReference type="AlphaFoldDB" id="A0A4Z0A0Y4"/>
<dbReference type="OrthoDB" id="272624at2759"/>
<protein>
    <submittedName>
        <fullName evidence="4">Uncharacterized protein</fullName>
    </submittedName>
</protein>
<feature type="region of interest" description="Disordered" evidence="1">
    <location>
        <begin position="241"/>
        <end position="290"/>
    </location>
</feature>
<name>A0A4Z0A0Y4_9AGAM</name>
<keyword evidence="5" id="KW-1185">Reference proteome</keyword>
<proteinExistence type="predicted"/>
<accession>A0A4Z0A0Y4</accession>
<feature type="compositionally biased region" description="Acidic residues" evidence="1">
    <location>
        <begin position="143"/>
        <end position="152"/>
    </location>
</feature>
<comment type="caution">
    <text evidence="4">The sequence shown here is derived from an EMBL/GenBank/DDBJ whole genome shotgun (WGS) entry which is preliminary data.</text>
</comment>
<evidence type="ECO:0000259" key="2">
    <source>
        <dbReference type="PROSITE" id="PS50090"/>
    </source>
</evidence>
<feature type="domain" description="Myb-like" evidence="2">
    <location>
        <begin position="357"/>
        <end position="404"/>
    </location>
</feature>
<feature type="region of interest" description="Disordered" evidence="1">
    <location>
        <begin position="48"/>
        <end position="187"/>
    </location>
</feature>
<dbReference type="GO" id="GO:0000126">
    <property type="term" value="C:transcription factor TFIIIB complex"/>
    <property type="evidence" value="ECO:0007669"/>
    <property type="project" value="TreeGrafter"/>
</dbReference>
<feature type="compositionally biased region" description="Basic residues" evidence="1">
    <location>
        <begin position="157"/>
        <end position="169"/>
    </location>
</feature>
<evidence type="ECO:0000256" key="1">
    <source>
        <dbReference type="SAM" id="MobiDB-lite"/>
    </source>
</evidence>
<feature type="compositionally biased region" description="Acidic residues" evidence="1">
    <location>
        <begin position="178"/>
        <end position="187"/>
    </location>
</feature>
<feature type="compositionally biased region" description="Polar residues" evidence="1">
    <location>
        <begin position="479"/>
        <end position="494"/>
    </location>
</feature>
<feature type="region of interest" description="Disordered" evidence="1">
    <location>
        <begin position="1"/>
        <end position="32"/>
    </location>
</feature>
<sequence length="531" mass="57782">MTGSTSVSTDVHSPSSSPPFPPALPTANSDDHIPFDFSAIVEQGVQAGLASMSSGSNTMPMDAPLPLHPQPGNLITPSQSQRTAVDEIRALGQDSSAHAGETGRPKRVTRKRAADGAVKFNQDVGPSSGNIPKRRRKQKTLADDSELDDETSDTSSKRKRKSKTPRRSRAPSVPVFDPDADPGEELDPTVVTMATLCDDTGQGRISSKAAQILSNHAAWKKTNREKRARMRILMEAKKYGRNEEDVDTAAASQPILPENAAPGPSTTPSRAASPSYPSEAQIQTGDVSAERTRDGFDYTESVATSRFNVQIRIGPSGETIVDEESLFVDRVEEHETEHYTHIEESDTTKFVNSATYGKKFRGSRWSAEETELFFDALSQFGENYELISYVLPGRDRKSCKNKFKIEDKKNPSRIDYCLKNRTPYDMQTLSRMTGKDFSGPAPIIRARTPPNMGQQAGGETQSPNAVRKQSRTPGPGDESSASAANGNKGPSGSAASAVERPISPELRKKQARKKKEDVDVEVLGTIDGDWD</sequence>
<dbReference type="InterPro" id="IPR001005">
    <property type="entry name" value="SANT/Myb"/>
</dbReference>
<feature type="compositionally biased region" description="Low complexity" evidence="1">
    <location>
        <begin position="1"/>
        <end position="15"/>
    </location>
</feature>
<dbReference type="Proteomes" id="UP000298061">
    <property type="component" value="Unassembled WGS sequence"/>
</dbReference>
<feature type="domain" description="SANT" evidence="3">
    <location>
        <begin position="363"/>
        <end position="411"/>
    </location>
</feature>
<dbReference type="Gene3D" id="1.10.10.60">
    <property type="entry name" value="Homeodomain-like"/>
    <property type="match status" value="1"/>
</dbReference>
<feature type="compositionally biased region" description="Polar residues" evidence="1">
    <location>
        <begin position="73"/>
        <end position="83"/>
    </location>
</feature>
<dbReference type="PROSITE" id="PS50090">
    <property type="entry name" value="MYB_LIKE"/>
    <property type="match status" value="1"/>
</dbReference>
<dbReference type="InterPro" id="IPR017884">
    <property type="entry name" value="SANT_dom"/>
</dbReference>
<dbReference type="EMBL" id="SFCI01000498">
    <property type="protein sequence ID" value="TFY79449.1"/>
    <property type="molecule type" value="Genomic_DNA"/>
</dbReference>
<dbReference type="PANTHER" id="PTHR22929:SF0">
    <property type="entry name" value="TRANSCRIPTION FACTOR TFIIIB COMPONENT B'' HOMOLOG"/>
    <property type="match status" value="1"/>
</dbReference>
<evidence type="ECO:0000259" key="3">
    <source>
        <dbReference type="PROSITE" id="PS51293"/>
    </source>
</evidence>
<dbReference type="Pfam" id="PF15963">
    <property type="entry name" value="Myb_DNA-bind_7"/>
    <property type="match status" value="1"/>
</dbReference>
<reference evidence="4 5" key="1">
    <citation type="submission" date="2019-02" db="EMBL/GenBank/DDBJ databases">
        <title>Genome sequencing of the rare red list fungi Hericium alpestre (H. flagellum).</title>
        <authorList>
            <person name="Buettner E."/>
            <person name="Kellner H."/>
        </authorList>
    </citation>
    <scope>NUCLEOTIDE SEQUENCE [LARGE SCALE GENOMIC DNA]</scope>
    <source>
        <strain evidence="4 5">DSM 108284</strain>
    </source>
</reference>
<feature type="region of interest" description="Disordered" evidence="1">
    <location>
        <begin position="430"/>
        <end position="531"/>
    </location>
</feature>
<dbReference type="GO" id="GO:0001156">
    <property type="term" value="F:TFIIIC-class transcription factor complex binding"/>
    <property type="evidence" value="ECO:0007669"/>
    <property type="project" value="TreeGrafter"/>
</dbReference>
<dbReference type="SMART" id="SM00717">
    <property type="entry name" value="SANT"/>
    <property type="match status" value="1"/>
</dbReference>
<organism evidence="4 5">
    <name type="scientific">Hericium alpestre</name>
    <dbReference type="NCBI Taxonomy" id="135208"/>
    <lineage>
        <taxon>Eukaryota</taxon>
        <taxon>Fungi</taxon>
        <taxon>Dikarya</taxon>
        <taxon>Basidiomycota</taxon>
        <taxon>Agaricomycotina</taxon>
        <taxon>Agaricomycetes</taxon>
        <taxon>Russulales</taxon>
        <taxon>Hericiaceae</taxon>
        <taxon>Hericium</taxon>
    </lineage>
</organism>
<dbReference type="SUPFAM" id="SSF46689">
    <property type="entry name" value="Homeodomain-like"/>
    <property type="match status" value="1"/>
</dbReference>
<dbReference type="GO" id="GO:0070898">
    <property type="term" value="P:RNA polymerase III preinitiation complex assembly"/>
    <property type="evidence" value="ECO:0007669"/>
    <property type="project" value="TreeGrafter"/>
</dbReference>
<evidence type="ECO:0000313" key="4">
    <source>
        <dbReference type="EMBL" id="TFY79449.1"/>
    </source>
</evidence>
<dbReference type="InterPro" id="IPR009057">
    <property type="entry name" value="Homeodomain-like_sf"/>
</dbReference>
<evidence type="ECO:0000313" key="5">
    <source>
        <dbReference type="Proteomes" id="UP000298061"/>
    </source>
</evidence>